<feature type="signal peptide" evidence="2">
    <location>
        <begin position="1"/>
        <end position="19"/>
    </location>
</feature>
<sequence>MKVASVLSWSLLTIPTAFASQSSEKEAIVYPLSYPNDKQVNLSKKESLIYINTFLNADQSSTKLNDNDDLIELINGLYSGSSSAQRSKIVISVKGEDLDLDKPSFKSHHLPQKKVAKAINHLAGEKFRLTPEMTYVTDDNNSENSIVQFFKYFDHRLDSIWKNFTEHHKQEIQGYSPTNDKIFINELSQLIHLNNREIDNRNCGLLVDNIRHSCEGPSEVFFIELSSLVSIKRKIGSDSQTFIHSKQVLINLIEKLNEKYDVLVISYPNSKDLPHLNKRTIELSSRSFQYGSEDACEVATNSCNSHGKCRQNGEYWSCLCEPSFNKTTSKTTTWVGYDCSKKDVSVEANLFLWTTIALVVLLVGGIKLMFSIGNQPLPGVLDAATVPKKGSL</sequence>
<keyword evidence="1" id="KW-1133">Transmembrane helix</keyword>
<dbReference type="KEGG" id="ctp:CTRG_05077"/>
<feature type="transmembrane region" description="Helical" evidence="1">
    <location>
        <begin position="350"/>
        <end position="370"/>
    </location>
</feature>
<dbReference type="AlphaFoldDB" id="C5MG84"/>
<dbReference type="eggNOG" id="ENOG502S64Q">
    <property type="taxonomic scope" value="Eukaryota"/>
</dbReference>
<dbReference type="RefSeq" id="XP_002550779.1">
    <property type="nucleotide sequence ID" value="XM_002550733.1"/>
</dbReference>
<dbReference type="GeneID" id="8299233"/>
<feature type="chain" id="PRO_5002955611" description="Vacuolar sorting protein Vps3844 C-terminal domain-containing protein" evidence="2">
    <location>
        <begin position="20"/>
        <end position="392"/>
    </location>
</feature>
<keyword evidence="1" id="KW-0472">Membrane</keyword>
<dbReference type="InterPro" id="IPR053065">
    <property type="entry name" value="Archenteron_Induction-Rel"/>
</dbReference>
<dbReference type="PANTHER" id="PTHR36853:SF1">
    <property type="entry name" value="DUF3844 DOMAIN-CONTAINING PROTEIN"/>
    <property type="match status" value="1"/>
</dbReference>
<reference evidence="4 5" key="1">
    <citation type="journal article" date="2009" name="Nature">
        <title>Evolution of pathogenicity and sexual reproduction in eight Candida genomes.</title>
        <authorList>
            <person name="Butler G."/>
            <person name="Rasmussen M.D."/>
            <person name="Lin M.F."/>
            <person name="Santos M.A."/>
            <person name="Sakthikumar S."/>
            <person name="Munro C.A."/>
            <person name="Rheinbay E."/>
            <person name="Grabherr M."/>
            <person name="Forche A."/>
            <person name="Reedy J.L."/>
            <person name="Agrafioti I."/>
            <person name="Arnaud M.B."/>
            <person name="Bates S."/>
            <person name="Brown A.J."/>
            <person name="Brunke S."/>
            <person name="Costanzo M.C."/>
            <person name="Fitzpatrick D.A."/>
            <person name="de Groot P.W."/>
            <person name="Harris D."/>
            <person name="Hoyer L.L."/>
            <person name="Hube B."/>
            <person name="Klis F.M."/>
            <person name="Kodira C."/>
            <person name="Lennard N."/>
            <person name="Logue M.E."/>
            <person name="Martin R."/>
            <person name="Neiman A.M."/>
            <person name="Nikolaou E."/>
            <person name="Quail M.A."/>
            <person name="Quinn J."/>
            <person name="Santos M.C."/>
            <person name="Schmitzberger F.F."/>
            <person name="Sherlock G."/>
            <person name="Shah P."/>
            <person name="Silverstein K.A."/>
            <person name="Skrzypek M.S."/>
            <person name="Soll D."/>
            <person name="Staggs R."/>
            <person name="Stansfield I."/>
            <person name="Stumpf M.P."/>
            <person name="Sudbery P.E."/>
            <person name="Srikantha T."/>
            <person name="Zeng Q."/>
            <person name="Berman J."/>
            <person name="Berriman M."/>
            <person name="Heitman J."/>
            <person name="Gow N.A."/>
            <person name="Lorenz M.C."/>
            <person name="Birren B.W."/>
            <person name="Kellis M."/>
            <person name="Cuomo C.A."/>
        </authorList>
    </citation>
    <scope>NUCLEOTIDE SEQUENCE [LARGE SCALE GENOMIC DNA]</scope>
    <source>
        <strain evidence="5">ATCC MYA-3404 / T1</strain>
    </source>
</reference>
<dbReference type="Pfam" id="PF12955">
    <property type="entry name" value="Vps3844_C"/>
    <property type="match status" value="1"/>
</dbReference>
<evidence type="ECO:0000313" key="4">
    <source>
        <dbReference type="EMBL" id="EER31347.1"/>
    </source>
</evidence>
<dbReference type="EMBL" id="GG692401">
    <property type="protein sequence ID" value="EER31347.1"/>
    <property type="molecule type" value="Genomic_DNA"/>
</dbReference>
<dbReference type="GO" id="GO:0005783">
    <property type="term" value="C:endoplasmic reticulum"/>
    <property type="evidence" value="ECO:0007669"/>
    <property type="project" value="TreeGrafter"/>
</dbReference>
<dbReference type="VEuPathDB" id="FungiDB:CTRG_05077"/>
<feature type="domain" description="Vacuolar sorting protein Vps3844 C-terminal" evidence="3">
    <location>
        <begin position="290"/>
        <end position="383"/>
    </location>
</feature>
<keyword evidence="5" id="KW-1185">Reference proteome</keyword>
<organism evidence="4 5">
    <name type="scientific">Candida tropicalis (strain ATCC MYA-3404 / T1)</name>
    <name type="common">Yeast</name>
    <dbReference type="NCBI Taxonomy" id="294747"/>
    <lineage>
        <taxon>Eukaryota</taxon>
        <taxon>Fungi</taxon>
        <taxon>Dikarya</taxon>
        <taxon>Ascomycota</taxon>
        <taxon>Saccharomycotina</taxon>
        <taxon>Pichiomycetes</taxon>
        <taxon>Debaryomycetaceae</taxon>
        <taxon>Candida/Lodderomyces clade</taxon>
        <taxon>Candida</taxon>
    </lineage>
</organism>
<proteinExistence type="predicted"/>
<gene>
    <name evidence="4" type="ORF">CTRG_05077</name>
</gene>
<dbReference type="Proteomes" id="UP000002037">
    <property type="component" value="Unassembled WGS sequence"/>
</dbReference>
<dbReference type="PANTHER" id="PTHR36853">
    <property type="entry name" value="EXPRESSED PROTEIN"/>
    <property type="match status" value="1"/>
</dbReference>
<dbReference type="HOGENOM" id="CLU_050724_0_0_1"/>
<keyword evidence="2" id="KW-0732">Signal</keyword>
<evidence type="ECO:0000256" key="1">
    <source>
        <dbReference type="SAM" id="Phobius"/>
    </source>
</evidence>
<evidence type="ECO:0000256" key="2">
    <source>
        <dbReference type="SAM" id="SignalP"/>
    </source>
</evidence>
<dbReference type="InterPro" id="IPR024382">
    <property type="entry name" value="Vps3844_C"/>
</dbReference>
<evidence type="ECO:0000313" key="5">
    <source>
        <dbReference type="Proteomes" id="UP000002037"/>
    </source>
</evidence>
<dbReference type="OrthoDB" id="5583277at2759"/>
<protein>
    <recommendedName>
        <fullName evidence="3">Vacuolar sorting protein Vps3844 C-terminal domain-containing protein</fullName>
    </recommendedName>
</protein>
<evidence type="ECO:0000259" key="3">
    <source>
        <dbReference type="Pfam" id="PF12955"/>
    </source>
</evidence>
<name>C5MG84_CANTT</name>
<accession>C5MG84</accession>
<dbReference type="STRING" id="294747.C5MG84"/>
<keyword evidence="1" id="KW-0812">Transmembrane</keyword>